<dbReference type="EMBL" id="JAOPGA020000505">
    <property type="protein sequence ID" value="KAL0479128.1"/>
    <property type="molecule type" value="Genomic_DNA"/>
</dbReference>
<keyword evidence="10 11" id="KW-0539">Nucleus</keyword>
<dbReference type="AlphaFoldDB" id="A0AAW2YQC2"/>
<dbReference type="InterPro" id="IPR013087">
    <property type="entry name" value="Znf_C2H2_type"/>
</dbReference>
<keyword evidence="9" id="KW-0234">DNA repair</keyword>
<evidence type="ECO:0000313" key="14">
    <source>
        <dbReference type="EMBL" id="KAL0479128.1"/>
    </source>
</evidence>
<dbReference type="InterPro" id="IPR007198">
    <property type="entry name" value="Ssl1-like"/>
</dbReference>
<evidence type="ECO:0000256" key="12">
    <source>
        <dbReference type="PIRSR" id="PIRSR015919-1"/>
    </source>
</evidence>
<keyword evidence="15" id="KW-1185">Reference proteome</keyword>
<comment type="subcellular location">
    <subcellularLocation>
        <location evidence="1 11">Nucleus</location>
    </subcellularLocation>
</comment>
<keyword evidence="7 11" id="KW-0805">Transcription regulation</keyword>
<evidence type="ECO:0000256" key="6">
    <source>
        <dbReference type="ARBA" id="ARBA00022833"/>
    </source>
</evidence>
<dbReference type="InterPro" id="IPR046349">
    <property type="entry name" value="C1-like_sf"/>
</dbReference>
<comment type="caution">
    <text evidence="14">The sequence shown here is derived from an EMBL/GenBank/DDBJ whole genome shotgun (WGS) entry which is preliminary data.</text>
</comment>
<dbReference type="SUPFAM" id="SSF53300">
    <property type="entry name" value="vWA-like"/>
    <property type="match status" value="1"/>
</dbReference>
<keyword evidence="6 11" id="KW-0862">Zinc</keyword>
<dbReference type="GO" id="GO:0006289">
    <property type="term" value="P:nucleotide-excision repair"/>
    <property type="evidence" value="ECO:0007669"/>
    <property type="project" value="UniProtKB-UniRule"/>
</dbReference>
<sequence>MSEPAQKNNVMDIDAEDDNEIPDHVHGASGDTGYVWEGQFTGAWSMLDDNQEGQIINDLQLKEQVRKRQRLTSMTTVTDSIVRKGIIRFMYLILDLSAGVLQPVAHDLKQSRVSVMHEATSDFVKEFFDQNPLSQMGLIVTRRGLAEKILELTGGQKSMLTELKEIFDPSPRADDEPTPDPFGGDPSIQNSLLIAHSALQSIPQYGSREIVIAYSSLSTCDPGDVMTTIQLMKDSSVRCSVVALDAEMYVCKKLSHDTNGTYGVALHQESFKELLLAHALPPPTTTKQKNAFNITLIIPLDETSTNKNGIPSKKIRQFIFNIHSEIKAGGYICPRCKCKYCDLPTECTVCNLTLVSSPHLARSYHHLFPVAPFVEIDAPKGVDARTAGQRFDGTMSVGTDVNRIIELCGNMSKDNTLCCFGCLKHIPRENSLRLLCTRCEKVFCVECDGFIHQSLHNCPGCE</sequence>
<dbReference type="Gene3D" id="3.40.50.410">
    <property type="entry name" value="von Willebrand factor, type A domain"/>
    <property type="match status" value="1"/>
</dbReference>
<dbReference type="Gene3D" id="3.30.40.10">
    <property type="entry name" value="Zinc/RING finger domain, C3HC4 (zinc finger)"/>
    <property type="match status" value="1"/>
</dbReference>
<comment type="similarity">
    <text evidence="2 11">Belongs to the GTF2H2 family.</text>
</comment>
<evidence type="ECO:0000256" key="9">
    <source>
        <dbReference type="ARBA" id="ARBA00023204"/>
    </source>
</evidence>
<gene>
    <name evidence="14" type="ORF">AKO1_010026</name>
</gene>
<evidence type="ECO:0000256" key="7">
    <source>
        <dbReference type="ARBA" id="ARBA00023015"/>
    </source>
</evidence>
<name>A0AAW2YQC2_9EUKA</name>
<evidence type="ECO:0000256" key="2">
    <source>
        <dbReference type="ARBA" id="ARBA00006092"/>
    </source>
</evidence>
<evidence type="ECO:0000256" key="4">
    <source>
        <dbReference type="ARBA" id="ARBA00022763"/>
    </source>
</evidence>
<dbReference type="NCBIfam" id="TIGR00622">
    <property type="entry name" value="ssl1"/>
    <property type="match status" value="1"/>
</dbReference>
<dbReference type="PANTHER" id="PTHR12695:SF2">
    <property type="entry name" value="GENERAL TRANSCRIPTION FACTOR IIH SUBUNIT 2-RELATED"/>
    <property type="match status" value="1"/>
</dbReference>
<feature type="domain" description="C2H2-type" evidence="13">
    <location>
        <begin position="436"/>
        <end position="456"/>
    </location>
</feature>
<protein>
    <recommendedName>
        <fullName evidence="11">General transcription factor IIH subunit</fullName>
    </recommendedName>
</protein>
<dbReference type="Pfam" id="PF07975">
    <property type="entry name" value="C1_4"/>
    <property type="match status" value="1"/>
</dbReference>
<accession>A0AAW2YQC2</accession>
<dbReference type="Proteomes" id="UP001431209">
    <property type="component" value="Unassembled WGS sequence"/>
</dbReference>
<dbReference type="SUPFAM" id="SSF57889">
    <property type="entry name" value="Cysteine-rich domain"/>
    <property type="match status" value="1"/>
</dbReference>
<keyword evidence="4" id="KW-0227">DNA damage</keyword>
<dbReference type="GO" id="GO:0005675">
    <property type="term" value="C:transcription factor TFIIH holo complex"/>
    <property type="evidence" value="ECO:0007669"/>
    <property type="project" value="UniProtKB-UniRule"/>
</dbReference>
<evidence type="ECO:0000256" key="3">
    <source>
        <dbReference type="ARBA" id="ARBA00022723"/>
    </source>
</evidence>
<dbReference type="GO" id="GO:0000439">
    <property type="term" value="C:transcription factor TFIIH core complex"/>
    <property type="evidence" value="ECO:0007669"/>
    <property type="project" value="InterPro"/>
</dbReference>
<dbReference type="Pfam" id="PF04056">
    <property type="entry name" value="Ssl1"/>
    <property type="match status" value="1"/>
</dbReference>
<dbReference type="GO" id="GO:0006357">
    <property type="term" value="P:regulation of transcription by RNA polymerase II"/>
    <property type="evidence" value="ECO:0007669"/>
    <property type="project" value="TreeGrafter"/>
</dbReference>
<proteinExistence type="inferred from homology"/>
<dbReference type="PROSITE" id="PS00028">
    <property type="entry name" value="ZINC_FINGER_C2H2_1"/>
    <property type="match status" value="1"/>
</dbReference>
<reference evidence="14 15" key="1">
    <citation type="submission" date="2024-03" db="EMBL/GenBank/DDBJ databases">
        <title>The Acrasis kona genome and developmental transcriptomes reveal deep origins of eukaryotic multicellular pathways.</title>
        <authorList>
            <person name="Sheikh S."/>
            <person name="Fu C.-J."/>
            <person name="Brown M.W."/>
            <person name="Baldauf S.L."/>
        </authorList>
    </citation>
    <scope>NUCLEOTIDE SEQUENCE [LARGE SCALE GENOMIC DNA]</scope>
    <source>
        <strain evidence="14 15">ATCC MYA-3509</strain>
    </source>
</reference>
<evidence type="ECO:0000256" key="1">
    <source>
        <dbReference type="ARBA" id="ARBA00004123"/>
    </source>
</evidence>
<dbReference type="PANTHER" id="PTHR12695">
    <property type="entry name" value="GENERAL TRANSCRIPTION FACTOR IIH SUBUNIT 2"/>
    <property type="match status" value="1"/>
</dbReference>
<organism evidence="14 15">
    <name type="scientific">Acrasis kona</name>
    <dbReference type="NCBI Taxonomy" id="1008807"/>
    <lineage>
        <taxon>Eukaryota</taxon>
        <taxon>Discoba</taxon>
        <taxon>Heterolobosea</taxon>
        <taxon>Tetramitia</taxon>
        <taxon>Eutetramitia</taxon>
        <taxon>Acrasidae</taxon>
        <taxon>Acrasis</taxon>
    </lineage>
</organism>
<dbReference type="InterPro" id="IPR004595">
    <property type="entry name" value="TFIIH_C1-like_dom"/>
</dbReference>
<dbReference type="InterPro" id="IPR013083">
    <property type="entry name" value="Znf_RING/FYVE/PHD"/>
</dbReference>
<evidence type="ECO:0000256" key="5">
    <source>
        <dbReference type="ARBA" id="ARBA00022771"/>
    </source>
</evidence>
<dbReference type="InterPro" id="IPR036465">
    <property type="entry name" value="vWFA_dom_sf"/>
</dbReference>
<dbReference type="InterPro" id="IPR012170">
    <property type="entry name" value="TFIIH_SSL1/p44"/>
</dbReference>
<dbReference type="SMART" id="SM01047">
    <property type="entry name" value="C1_4"/>
    <property type="match status" value="1"/>
</dbReference>
<feature type="zinc finger region" description="C4-type" evidence="12">
    <location>
        <begin position="333"/>
        <end position="350"/>
    </location>
</feature>
<evidence type="ECO:0000256" key="8">
    <source>
        <dbReference type="ARBA" id="ARBA00023163"/>
    </source>
</evidence>
<dbReference type="GO" id="GO:0006351">
    <property type="term" value="P:DNA-templated transcription"/>
    <property type="evidence" value="ECO:0007669"/>
    <property type="project" value="InterPro"/>
</dbReference>
<dbReference type="FunFam" id="3.40.50.410:FF:000015">
    <property type="entry name" value="General transcription factor IIH subunit 2"/>
    <property type="match status" value="1"/>
</dbReference>
<dbReference type="GO" id="GO:0008270">
    <property type="term" value="F:zinc ion binding"/>
    <property type="evidence" value="ECO:0007669"/>
    <property type="project" value="UniProtKB-UniRule"/>
</dbReference>
<dbReference type="PIRSF" id="PIRSF015919">
    <property type="entry name" value="TFIIH_SSL1"/>
    <property type="match status" value="1"/>
</dbReference>
<keyword evidence="3 11" id="KW-0479">Metal-binding</keyword>
<evidence type="ECO:0000259" key="13">
    <source>
        <dbReference type="PROSITE" id="PS00028"/>
    </source>
</evidence>
<evidence type="ECO:0000256" key="11">
    <source>
        <dbReference type="PIRNR" id="PIRNR015919"/>
    </source>
</evidence>
<keyword evidence="5" id="KW-0863">Zinc-finger</keyword>
<keyword evidence="8 11" id="KW-0804">Transcription</keyword>
<evidence type="ECO:0000313" key="15">
    <source>
        <dbReference type="Proteomes" id="UP001431209"/>
    </source>
</evidence>
<evidence type="ECO:0000256" key="10">
    <source>
        <dbReference type="ARBA" id="ARBA00023242"/>
    </source>
</evidence>